<dbReference type="EMBL" id="KQ085909">
    <property type="protein sequence ID" value="KLO17050.1"/>
    <property type="molecule type" value="Genomic_DNA"/>
</dbReference>
<protein>
    <submittedName>
        <fullName evidence="2">Uncharacterized protein</fullName>
    </submittedName>
</protein>
<evidence type="ECO:0000256" key="1">
    <source>
        <dbReference type="SAM" id="MobiDB-lite"/>
    </source>
</evidence>
<evidence type="ECO:0000313" key="2">
    <source>
        <dbReference type="EMBL" id="KLO17050.1"/>
    </source>
</evidence>
<accession>A0A0H2RY99</accession>
<reference evidence="2 3" key="1">
    <citation type="submission" date="2015-04" db="EMBL/GenBank/DDBJ databases">
        <title>Complete genome sequence of Schizopora paradoxa KUC8140, a cosmopolitan wood degrader in East Asia.</title>
        <authorList>
            <consortium name="DOE Joint Genome Institute"/>
            <person name="Min B."/>
            <person name="Park H."/>
            <person name="Jang Y."/>
            <person name="Kim J.-J."/>
            <person name="Kim K.H."/>
            <person name="Pangilinan J."/>
            <person name="Lipzen A."/>
            <person name="Riley R."/>
            <person name="Grigoriev I.V."/>
            <person name="Spatafora J.W."/>
            <person name="Choi I.-G."/>
        </authorList>
    </citation>
    <scope>NUCLEOTIDE SEQUENCE [LARGE SCALE GENOMIC DNA]</scope>
    <source>
        <strain evidence="2 3">KUC8140</strain>
    </source>
</reference>
<evidence type="ECO:0000313" key="3">
    <source>
        <dbReference type="Proteomes" id="UP000053477"/>
    </source>
</evidence>
<dbReference type="AlphaFoldDB" id="A0A0H2RY99"/>
<gene>
    <name evidence="2" type="ORF">SCHPADRAFT_901022</name>
</gene>
<feature type="region of interest" description="Disordered" evidence="1">
    <location>
        <begin position="34"/>
        <end position="57"/>
    </location>
</feature>
<organism evidence="2 3">
    <name type="scientific">Schizopora paradoxa</name>
    <dbReference type="NCBI Taxonomy" id="27342"/>
    <lineage>
        <taxon>Eukaryota</taxon>
        <taxon>Fungi</taxon>
        <taxon>Dikarya</taxon>
        <taxon>Basidiomycota</taxon>
        <taxon>Agaricomycotina</taxon>
        <taxon>Agaricomycetes</taxon>
        <taxon>Hymenochaetales</taxon>
        <taxon>Schizoporaceae</taxon>
        <taxon>Schizopora</taxon>
    </lineage>
</organism>
<name>A0A0H2RY99_9AGAM</name>
<dbReference type="OrthoDB" id="3256943at2759"/>
<proteinExistence type="predicted"/>
<sequence>MEVEGEGEGPLALEPPAKKVEVAVLIAMPSPYRPQAWMEGTGTKMSSRANDSDKEEDVPDVVFGVAEVPMASRVRAEAGGPAEGHELE</sequence>
<keyword evidence="3" id="KW-1185">Reference proteome</keyword>
<dbReference type="Proteomes" id="UP000053477">
    <property type="component" value="Unassembled WGS sequence"/>
</dbReference>
<dbReference type="InParanoid" id="A0A0H2RY99"/>